<comment type="caution">
    <text evidence="2">The sequence shown here is derived from an EMBL/GenBank/DDBJ whole genome shotgun (WGS) entry which is preliminary data.</text>
</comment>
<evidence type="ECO:0000313" key="3">
    <source>
        <dbReference type="Proteomes" id="UP001384579"/>
    </source>
</evidence>
<evidence type="ECO:0000313" key="2">
    <source>
        <dbReference type="EMBL" id="MEK0188155.1"/>
    </source>
</evidence>
<accession>A0ABU8YUZ7</accession>
<dbReference type="InterPro" id="IPR025587">
    <property type="entry name" value="DUF4351"/>
</dbReference>
<dbReference type="Proteomes" id="UP001384579">
    <property type="component" value="Unassembled WGS sequence"/>
</dbReference>
<reference evidence="2 3" key="1">
    <citation type="journal article" date="2020" name="Harmful Algae">
        <title>Molecular and morphological characterization of a novel dihydroanatoxin-a producing Microcoleus species (cyanobacteria) from the Russian River, California, USA.</title>
        <authorList>
            <person name="Conklin K.Y."/>
            <person name="Stancheva R."/>
            <person name="Otten T.G."/>
            <person name="Fadness R."/>
            <person name="Boyer G.L."/>
            <person name="Read B."/>
            <person name="Zhang X."/>
            <person name="Sheath R.G."/>
        </authorList>
    </citation>
    <scope>NUCLEOTIDE SEQUENCE [LARGE SCALE GENOMIC DNA]</scope>
    <source>
        <strain evidence="2 3">PTRS2</strain>
    </source>
</reference>
<dbReference type="Pfam" id="PF14261">
    <property type="entry name" value="DUF4351"/>
    <property type="match status" value="1"/>
</dbReference>
<dbReference type="NCBIfam" id="TIGR01784">
    <property type="entry name" value="T_den_put_tspse"/>
    <property type="match status" value="1"/>
</dbReference>
<gene>
    <name evidence="2" type="ORF">WMG39_25425</name>
</gene>
<sequence length="300" mass="34660">MKFINPKIDLAFKKIFGTTENKDILINFLNAILYEAQPVIQDLDIIHPQEGVATLGVTDTYLDIKAKIKGDKIALIELQLLHLSSFGNRVLYNGGKTYSRELTTEERHERLKTVISLKIADFEMFANQTEVISRFVFKQKEQKTDDPDTEIELVFVEMPKFNKQWSELTTAADQWIYFIKNSSNLDRLPEDINKNSEIYQAFELAIEDNFDIQELTELEKQEMWIQNLHGAINVAREEATKNAQLSLILRQIVKGLGTIEPETENRIRQLSLEDLEKLGEAVLDFKKMSDLTDWLPTYLG</sequence>
<organism evidence="2 3">
    <name type="scientific">Microcoleus anatoxicus PTRS2</name>
    <dbReference type="NCBI Taxonomy" id="2705321"/>
    <lineage>
        <taxon>Bacteria</taxon>
        <taxon>Bacillati</taxon>
        <taxon>Cyanobacteriota</taxon>
        <taxon>Cyanophyceae</taxon>
        <taxon>Oscillatoriophycideae</taxon>
        <taxon>Oscillatoriales</taxon>
        <taxon>Microcoleaceae</taxon>
        <taxon>Microcoleus</taxon>
        <taxon>Microcoleus anatoxicus</taxon>
    </lineage>
</organism>
<evidence type="ECO:0000259" key="1">
    <source>
        <dbReference type="Pfam" id="PF14261"/>
    </source>
</evidence>
<dbReference type="InterPro" id="IPR010106">
    <property type="entry name" value="RpnA"/>
</dbReference>
<dbReference type="EMBL" id="JBBLXS010000530">
    <property type="protein sequence ID" value="MEK0188155.1"/>
    <property type="molecule type" value="Genomic_DNA"/>
</dbReference>
<dbReference type="RefSeq" id="WP_340522961.1">
    <property type="nucleotide sequence ID" value="NZ_JBBLXS010000530.1"/>
</dbReference>
<protein>
    <submittedName>
        <fullName evidence="2">Rpn family recombination-promoting nuclease/putative transposase</fullName>
    </submittedName>
</protein>
<dbReference type="PANTHER" id="PTHR41317:SF1">
    <property type="entry name" value="PD-(D_E)XK NUCLEASE FAMILY TRANSPOSASE"/>
    <property type="match status" value="1"/>
</dbReference>
<dbReference type="Pfam" id="PF12784">
    <property type="entry name" value="PDDEXK_2"/>
    <property type="match status" value="1"/>
</dbReference>
<name>A0ABU8YUZ7_9CYAN</name>
<dbReference type="PANTHER" id="PTHR41317">
    <property type="entry name" value="PD-(D_E)XK NUCLEASE FAMILY TRANSPOSASE"/>
    <property type="match status" value="1"/>
</dbReference>
<feature type="domain" description="DUF4351" evidence="1">
    <location>
        <begin position="237"/>
        <end position="295"/>
    </location>
</feature>
<proteinExistence type="predicted"/>
<keyword evidence="3" id="KW-1185">Reference proteome</keyword>